<organism evidence="2 3">
    <name type="scientific">Agromyces cerinus subsp. cerinus</name>
    <dbReference type="NCBI Taxonomy" id="232089"/>
    <lineage>
        <taxon>Bacteria</taxon>
        <taxon>Bacillati</taxon>
        <taxon>Actinomycetota</taxon>
        <taxon>Actinomycetes</taxon>
        <taxon>Micrococcales</taxon>
        <taxon>Microbacteriaceae</taxon>
        <taxon>Agromyces</taxon>
    </lineage>
</organism>
<dbReference type="SMART" id="SM00481">
    <property type="entry name" value="POLIIIAc"/>
    <property type="match status" value="1"/>
</dbReference>
<feature type="domain" description="Polymerase/histidinol phosphatase N-terminal" evidence="1">
    <location>
        <begin position="148"/>
        <end position="213"/>
    </location>
</feature>
<dbReference type="InterPro" id="IPR003141">
    <property type="entry name" value="Pol/His_phosphatase_N"/>
</dbReference>
<dbReference type="SUPFAM" id="SSF89550">
    <property type="entry name" value="PHP domain-like"/>
    <property type="match status" value="1"/>
</dbReference>
<evidence type="ECO:0000313" key="2">
    <source>
        <dbReference type="EMBL" id="SIO03688.1"/>
    </source>
</evidence>
<dbReference type="Gene3D" id="3.20.20.140">
    <property type="entry name" value="Metal-dependent hydrolases"/>
    <property type="match status" value="1"/>
</dbReference>
<proteinExistence type="predicted"/>
<dbReference type="PANTHER" id="PTHR42924:SF3">
    <property type="entry name" value="POLYMERASE_HISTIDINOL PHOSPHATASE N-TERMINAL DOMAIN-CONTAINING PROTEIN"/>
    <property type="match status" value="1"/>
</dbReference>
<dbReference type="AlphaFoldDB" id="A0A1N6G851"/>
<reference evidence="3" key="1">
    <citation type="submission" date="2016-11" db="EMBL/GenBank/DDBJ databases">
        <authorList>
            <person name="Varghese N."/>
            <person name="Submissions S."/>
        </authorList>
    </citation>
    <scope>NUCLEOTIDE SEQUENCE [LARGE SCALE GENOMIC DNA]</scope>
    <source>
        <strain evidence="3">DSM 8595</strain>
    </source>
</reference>
<protein>
    <recommendedName>
        <fullName evidence="1">Polymerase/histidinol phosphatase N-terminal domain-containing protein</fullName>
    </recommendedName>
</protein>
<dbReference type="InterPro" id="IPR016195">
    <property type="entry name" value="Pol/histidinol_Pase-like"/>
</dbReference>
<dbReference type="NCBIfam" id="NF038032">
    <property type="entry name" value="CehA_McbA_metalo"/>
    <property type="match status" value="1"/>
</dbReference>
<dbReference type="PANTHER" id="PTHR42924">
    <property type="entry name" value="EXONUCLEASE"/>
    <property type="match status" value="1"/>
</dbReference>
<sequence>MTTTRRIIPITVDTQNEHRFLDVPFDVPPGTDSLEVVIRYDGSNAGIDLGCEGAGGWRGWSGGARTEFLIHPADATPGYLPGAPEAGEWNVVLGLHRVPSEGVEVEVEITIPASRAVPPVPDAAPVTRAVRGSDRGLPAEPGLTWFAGDFHGHTIHSDGRLPIGGLAALGVASGLDFMAVTDHNTVSHHAHLPAEGAKHGITLLPGQEVTTHRGHANAFGDIGWIDFREPAQRWVDEVDRRGGILSINHPISGDCSWLHRLERRPAAVELWHSTWYLELISTAPFAWFRTWPEGATLLGGSDTHMLEEPQRPGTPTTWVAATDASAEAILEGVRAGRTAITGSGVFDGTVLMPELMRAPALVRLGDEVVAVDAEGLVLVDGFGRRRSVRSAREAFAADPADGPFHLVLADRRIMALCA</sequence>
<accession>A0A1N6G851</accession>
<keyword evidence="3" id="KW-1185">Reference proteome</keyword>
<dbReference type="OrthoDB" id="9804333at2"/>
<dbReference type="GO" id="GO:0035312">
    <property type="term" value="F:5'-3' DNA exonuclease activity"/>
    <property type="evidence" value="ECO:0007669"/>
    <property type="project" value="TreeGrafter"/>
</dbReference>
<name>A0A1N6G851_9MICO</name>
<evidence type="ECO:0000259" key="1">
    <source>
        <dbReference type="SMART" id="SM00481"/>
    </source>
</evidence>
<dbReference type="EMBL" id="FSRJ01000003">
    <property type="protein sequence ID" value="SIO03688.1"/>
    <property type="molecule type" value="Genomic_DNA"/>
</dbReference>
<gene>
    <name evidence="2" type="ORF">SAMN05443544_2372</name>
</gene>
<dbReference type="STRING" id="232089.SAMN05443544_2372"/>
<dbReference type="InterPro" id="IPR052018">
    <property type="entry name" value="PHP_domain"/>
</dbReference>
<dbReference type="GO" id="GO:0004534">
    <property type="term" value="F:5'-3' RNA exonuclease activity"/>
    <property type="evidence" value="ECO:0007669"/>
    <property type="project" value="TreeGrafter"/>
</dbReference>
<evidence type="ECO:0000313" key="3">
    <source>
        <dbReference type="Proteomes" id="UP000184699"/>
    </source>
</evidence>
<dbReference type="RefSeq" id="WP_074260541.1">
    <property type="nucleotide sequence ID" value="NZ_FSRJ01000003.1"/>
</dbReference>
<dbReference type="Proteomes" id="UP000184699">
    <property type="component" value="Unassembled WGS sequence"/>
</dbReference>